<name>A0AAV9HBX1_9PEZI</name>
<dbReference type="InterPro" id="IPR041966">
    <property type="entry name" value="LOTUS-like"/>
</dbReference>
<proteinExistence type="predicted"/>
<accession>A0AAV9HBX1</accession>
<dbReference type="InterPro" id="IPR025605">
    <property type="entry name" value="OST-HTH/LOTUS_dom"/>
</dbReference>
<feature type="non-terminal residue" evidence="2">
    <location>
        <position position="1"/>
    </location>
</feature>
<evidence type="ECO:0000259" key="1">
    <source>
        <dbReference type="Pfam" id="PF12872"/>
    </source>
</evidence>
<dbReference type="CDD" id="cd10146">
    <property type="entry name" value="LabA_like_C"/>
    <property type="match status" value="1"/>
</dbReference>
<evidence type="ECO:0000313" key="2">
    <source>
        <dbReference type="EMBL" id="KAK4457250.1"/>
    </source>
</evidence>
<gene>
    <name evidence="2" type="ORF">QBC42DRAFT_189045</name>
</gene>
<keyword evidence="3" id="KW-1185">Reference proteome</keyword>
<dbReference type="Proteomes" id="UP001321749">
    <property type="component" value="Unassembled WGS sequence"/>
</dbReference>
<evidence type="ECO:0000313" key="3">
    <source>
        <dbReference type="Proteomes" id="UP001321749"/>
    </source>
</evidence>
<feature type="domain" description="HTH OST-type" evidence="1">
    <location>
        <begin position="6"/>
        <end position="53"/>
    </location>
</feature>
<reference evidence="2" key="2">
    <citation type="submission" date="2023-06" db="EMBL/GenBank/DDBJ databases">
        <authorList>
            <consortium name="Lawrence Berkeley National Laboratory"/>
            <person name="Mondo S.J."/>
            <person name="Hensen N."/>
            <person name="Bonometti L."/>
            <person name="Westerberg I."/>
            <person name="Brannstrom I.O."/>
            <person name="Guillou S."/>
            <person name="Cros-Aarteil S."/>
            <person name="Calhoun S."/>
            <person name="Haridas S."/>
            <person name="Kuo A."/>
            <person name="Pangilinan J."/>
            <person name="Riley R."/>
            <person name="Labutti K."/>
            <person name="Andreopoulos B."/>
            <person name="Lipzen A."/>
            <person name="Chen C."/>
            <person name="Yanf M."/>
            <person name="Daum C."/>
            <person name="Ng V."/>
            <person name="Clum A."/>
            <person name="Steindorff A."/>
            <person name="Ohm R."/>
            <person name="Martin F."/>
            <person name="Silar P."/>
            <person name="Natvig D."/>
            <person name="Lalanne C."/>
            <person name="Gautier V."/>
            <person name="Ament-Velasquez S.L."/>
            <person name="Kruys A."/>
            <person name="Hutchinson M.I."/>
            <person name="Powell A.J."/>
            <person name="Barry K."/>
            <person name="Miller A.N."/>
            <person name="Grigoriev I.V."/>
            <person name="Debuchy R."/>
            <person name="Gladieux P."/>
            <person name="Thoren M.H."/>
            <person name="Johannesson H."/>
        </authorList>
    </citation>
    <scope>NUCLEOTIDE SEQUENCE</scope>
    <source>
        <strain evidence="2">PSN324</strain>
    </source>
</reference>
<organism evidence="2 3">
    <name type="scientific">Cladorrhinum samala</name>
    <dbReference type="NCBI Taxonomy" id="585594"/>
    <lineage>
        <taxon>Eukaryota</taxon>
        <taxon>Fungi</taxon>
        <taxon>Dikarya</taxon>
        <taxon>Ascomycota</taxon>
        <taxon>Pezizomycotina</taxon>
        <taxon>Sordariomycetes</taxon>
        <taxon>Sordariomycetidae</taxon>
        <taxon>Sordariales</taxon>
        <taxon>Podosporaceae</taxon>
        <taxon>Cladorrhinum</taxon>
    </lineage>
</organism>
<dbReference type="Pfam" id="PF12872">
    <property type="entry name" value="OST-HTH"/>
    <property type="match status" value="1"/>
</dbReference>
<dbReference type="Gene3D" id="3.30.420.610">
    <property type="entry name" value="LOTUS domain-like"/>
    <property type="match status" value="1"/>
</dbReference>
<protein>
    <submittedName>
        <fullName evidence="2">OST-HTH/LOTUS domain-containing protein</fullName>
    </submittedName>
</protein>
<sequence length="85" mass="9726">KMRSIEATSKEDHGWEPLTKVGNSLITKRHPDFNPRSYKYSKLSGLIAARSRLRRYSRSPAAVRGEGKSEVVYVRSKCRAHEHSI</sequence>
<reference evidence="2" key="1">
    <citation type="journal article" date="2023" name="Mol. Phylogenet. Evol.">
        <title>Genome-scale phylogeny and comparative genomics of the fungal order Sordariales.</title>
        <authorList>
            <person name="Hensen N."/>
            <person name="Bonometti L."/>
            <person name="Westerberg I."/>
            <person name="Brannstrom I.O."/>
            <person name="Guillou S."/>
            <person name="Cros-Aarteil S."/>
            <person name="Calhoun S."/>
            <person name="Haridas S."/>
            <person name="Kuo A."/>
            <person name="Mondo S."/>
            <person name="Pangilinan J."/>
            <person name="Riley R."/>
            <person name="LaButti K."/>
            <person name="Andreopoulos B."/>
            <person name="Lipzen A."/>
            <person name="Chen C."/>
            <person name="Yan M."/>
            <person name="Daum C."/>
            <person name="Ng V."/>
            <person name="Clum A."/>
            <person name="Steindorff A."/>
            <person name="Ohm R.A."/>
            <person name="Martin F."/>
            <person name="Silar P."/>
            <person name="Natvig D.O."/>
            <person name="Lalanne C."/>
            <person name="Gautier V."/>
            <person name="Ament-Velasquez S.L."/>
            <person name="Kruys A."/>
            <person name="Hutchinson M.I."/>
            <person name="Powell A.J."/>
            <person name="Barry K."/>
            <person name="Miller A.N."/>
            <person name="Grigoriev I.V."/>
            <person name="Debuchy R."/>
            <person name="Gladieux P."/>
            <person name="Hiltunen Thoren M."/>
            <person name="Johannesson H."/>
        </authorList>
    </citation>
    <scope>NUCLEOTIDE SEQUENCE</scope>
    <source>
        <strain evidence="2">PSN324</strain>
    </source>
</reference>
<dbReference type="EMBL" id="MU865126">
    <property type="protein sequence ID" value="KAK4457250.1"/>
    <property type="molecule type" value="Genomic_DNA"/>
</dbReference>
<dbReference type="AlphaFoldDB" id="A0AAV9HBX1"/>
<comment type="caution">
    <text evidence="2">The sequence shown here is derived from an EMBL/GenBank/DDBJ whole genome shotgun (WGS) entry which is preliminary data.</text>
</comment>